<dbReference type="RefSeq" id="WP_095406168.1">
    <property type="nucleotide sequence ID" value="NZ_NOJZ02000004.1"/>
</dbReference>
<dbReference type="Proteomes" id="UP000243494">
    <property type="component" value="Unassembled WGS sequence"/>
</dbReference>
<dbReference type="PANTHER" id="PTHR39341">
    <property type="entry name" value="BSL7085 PROTEIN"/>
    <property type="match status" value="1"/>
</dbReference>
<dbReference type="InterPro" id="IPR038062">
    <property type="entry name" value="ScdA-like_N_sf"/>
</dbReference>
<dbReference type="AlphaFoldDB" id="A0A371IUT9"/>
<evidence type="ECO:0000259" key="1">
    <source>
        <dbReference type="Pfam" id="PF08984"/>
    </source>
</evidence>
<dbReference type="InterPro" id="IPR023883">
    <property type="entry name" value="CHP03980_redox-disulphide"/>
</dbReference>
<name>A0A371IUT9_9FIRM</name>
<dbReference type="PANTHER" id="PTHR39341:SF1">
    <property type="entry name" value="DUF1858 DOMAIN-CONTAINING PROTEIN"/>
    <property type="match status" value="1"/>
</dbReference>
<evidence type="ECO:0000313" key="3">
    <source>
        <dbReference type="Proteomes" id="UP000243494"/>
    </source>
</evidence>
<dbReference type="SUPFAM" id="SSF140683">
    <property type="entry name" value="SP0561-like"/>
    <property type="match status" value="1"/>
</dbReference>
<evidence type="ECO:0000313" key="2">
    <source>
        <dbReference type="EMBL" id="RDY24229.1"/>
    </source>
</evidence>
<sequence length="61" mass="6486">MITKDNTIAEILKLNSNAASILMGFGMGCLGCPSSSMETLEQACSIHGIDLAEVLEKLNEK</sequence>
<dbReference type="Gene3D" id="1.10.3910.10">
    <property type="entry name" value="SP0561-like"/>
    <property type="match status" value="1"/>
</dbReference>
<dbReference type="PROSITE" id="PS51257">
    <property type="entry name" value="PROKAR_LIPOPROTEIN"/>
    <property type="match status" value="1"/>
</dbReference>
<organism evidence="2 3">
    <name type="scientific">Romboutsia maritimum</name>
    <dbReference type="NCBI Taxonomy" id="2020948"/>
    <lineage>
        <taxon>Bacteria</taxon>
        <taxon>Bacillati</taxon>
        <taxon>Bacillota</taxon>
        <taxon>Clostridia</taxon>
        <taxon>Peptostreptococcales</taxon>
        <taxon>Peptostreptococcaceae</taxon>
        <taxon>Romboutsia</taxon>
    </lineage>
</organism>
<proteinExistence type="predicted"/>
<dbReference type="NCBIfam" id="TIGR03980">
    <property type="entry name" value="prismane_assoc"/>
    <property type="match status" value="1"/>
</dbReference>
<protein>
    <submittedName>
        <fullName evidence="2">DUF1858 domain-containing protein</fullName>
    </submittedName>
</protein>
<dbReference type="OrthoDB" id="15017at2"/>
<dbReference type="Pfam" id="PF08984">
    <property type="entry name" value="DUF1858"/>
    <property type="match status" value="1"/>
</dbReference>
<feature type="domain" description="DUF1858" evidence="1">
    <location>
        <begin position="2"/>
        <end position="54"/>
    </location>
</feature>
<comment type="caution">
    <text evidence="2">The sequence shown here is derived from an EMBL/GenBank/DDBJ whole genome shotgun (WGS) entry which is preliminary data.</text>
</comment>
<dbReference type="EMBL" id="NOJZ02000004">
    <property type="protein sequence ID" value="RDY24229.1"/>
    <property type="molecule type" value="Genomic_DNA"/>
</dbReference>
<reference evidence="2 3" key="1">
    <citation type="journal article" date="2017" name="Genome Announc.">
        <title>Draft Genome Sequence of Romboutsia maritimum sp. nov. Strain CCRI-22766(T), Isolated from Coastal Estuarine Mud.</title>
        <authorList>
            <person name="Maheux A.F."/>
            <person name="Boudreau D.K."/>
            <person name="Berube E."/>
            <person name="Boissinot M."/>
            <person name="Raymond F."/>
            <person name="Brodeur S."/>
            <person name="Corbeil J."/>
            <person name="Brightwell G."/>
            <person name="Broda D."/>
            <person name="Omar R.F."/>
            <person name="Bergeron M.G."/>
        </authorList>
    </citation>
    <scope>NUCLEOTIDE SEQUENCE [LARGE SCALE GENOMIC DNA]</scope>
    <source>
        <strain evidence="2 3">CCRI-22766</strain>
    </source>
</reference>
<gene>
    <name evidence="2" type="ORF">CHF27_003885</name>
</gene>
<accession>A0A371IUT9</accession>
<keyword evidence="3" id="KW-1185">Reference proteome</keyword>
<dbReference type="InterPro" id="IPR015077">
    <property type="entry name" value="DUF1858"/>
</dbReference>